<reference evidence="2" key="1">
    <citation type="submission" date="2020-06" db="EMBL/GenBank/DDBJ databases">
        <authorList>
            <consortium name="Plant Systems Biology data submission"/>
        </authorList>
    </citation>
    <scope>NUCLEOTIDE SEQUENCE</scope>
    <source>
        <strain evidence="2">D6</strain>
    </source>
</reference>
<dbReference type="EMBL" id="CAICTM010000056">
    <property type="protein sequence ID" value="CAB9499271.1"/>
    <property type="molecule type" value="Genomic_DNA"/>
</dbReference>
<feature type="region of interest" description="Disordered" evidence="1">
    <location>
        <begin position="85"/>
        <end position="113"/>
    </location>
</feature>
<feature type="region of interest" description="Disordered" evidence="1">
    <location>
        <begin position="1"/>
        <end position="27"/>
    </location>
</feature>
<dbReference type="Proteomes" id="UP001153069">
    <property type="component" value="Unassembled WGS sequence"/>
</dbReference>
<organism evidence="2 3">
    <name type="scientific">Seminavis robusta</name>
    <dbReference type="NCBI Taxonomy" id="568900"/>
    <lineage>
        <taxon>Eukaryota</taxon>
        <taxon>Sar</taxon>
        <taxon>Stramenopiles</taxon>
        <taxon>Ochrophyta</taxon>
        <taxon>Bacillariophyta</taxon>
        <taxon>Bacillariophyceae</taxon>
        <taxon>Bacillariophycidae</taxon>
        <taxon>Naviculales</taxon>
        <taxon>Naviculaceae</taxon>
        <taxon>Seminavis</taxon>
    </lineage>
</organism>
<protein>
    <submittedName>
        <fullName evidence="2">Uncharacterized protein</fullName>
    </submittedName>
</protein>
<sequence length="137" mass="15637">MSSSSIKSQEMRRVVSAPELRDLEKQRQPKRLSFGTIEVRSYEVVRGHPEIEMAHPLSLGWECVQKPKVLSVDDYETTRPPRVTSANQLRTNVEERSKILKKSQRRSGSKRRNSLSSLIVKCNLFPMRSLLTVGGTN</sequence>
<dbReference type="AlphaFoldDB" id="A0A9N8H3C9"/>
<accession>A0A9N8H3C9</accession>
<feature type="compositionally biased region" description="Basic and acidic residues" evidence="1">
    <location>
        <begin position="9"/>
        <end position="27"/>
    </location>
</feature>
<proteinExistence type="predicted"/>
<gene>
    <name evidence="2" type="ORF">SEMRO_57_G033260.1</name>
</gene>
<evidence type="ECO:0000313" key="3">
    <source>
        <dbReference type="Proteomes" id="UP001153069"/>
    </source>
</evidence>
<keyword evidence="3" id="KW-1185">Reference proteome</keyword>
<evidence type="ECO:0000256" key="1">
    <source>
        <dbReference type="SAM" id="MobiDB-lite"/>
    </source>
</evidence>
<feature type="compositionally biased region" description="Basic residues" evidence="1">
    <location>
        <begin position="99"/>
        <end position="113"/>
    </location>
</feature>
<comment type="caution">
    <text evidence="2">The sequence shown here is derived from an EMBL/GenBank/DDBJ whole genome shotgun (WGS) entry which is preliminary data.</text>
</comment>
<name>A0A9N8H3C9_9STRA</name>
<evidence type="ECO:0000313" key="2">
    <source>
        <dbReference type="EMBL" id="CAB9499271.1"/>
    </source>
</evidence>